<dbReference type="STRING" id="268505.A0A2A9PA66"/>
<dbReference type="Proteomes" id="UP000037136">
    <property type="component" value="Unassembled WGS sequence"/>
</dbReference>
<evidence type="ECO:0000256" key="5">
    <source>
        <dbReference type="ARBA" id="ARBA00022807"/>
    </source>
</evidence>
<dbReference type="Pfam" id="PF01470">
    <property type="entry name" value="Peptidase_C15"/>
    <property type="match status" value="1"/>
</dbReference>
<keyword evidence="5" id="KW-0788">Thiol protease</keyword>
<keyword evidence="3" id="KW-0645">Protease</keyword>
<dbReference type="Gene3D" id="3.40.630.20">
    <property type="entry name" value="Peptidase C15, pyroglutamyl peptidase I-like"/>
    <property type="match status" value="1"/>
</dbReference>
<feature type="region of interest" description="Disordered" evidence="6">
    <location>
        <begin position="100"/>
        <end position="127"/>
    </location>
</feature>
<dbReference type="GO" id="GO:0005829">
    <property type="term" value="C:cytosol"/>
    <property type="evidence" value="ECO:0007669"/>
    <property type="project" value="InterPro"/>
</dbReference>
<protein>
    <recommendedName>
        <fullName evidence="9">Pyroglutamyl-peptidase I</fullName>
    </recommendedName>
</protein>
<dbReference type="PANTHER" id="PTHR23402:SF1">
    <property type="entry name" value="PYROGLUTAMYL-PEPTIDASE I"/>
    <property type="match status" value="1"/>
</dbReference>
<dbReference type="InterPro" id="IPR000816">
    <property type="entry name" value="Peptidase_C15"/>
</dbReference>
<keyword evidence="2" id="KW-0963">Cytoplasm</keyword>
<dbReference type="PANTHER" id="PTHR23402">
    <property type="entry name" value="PROTEASE FAMILY C15 PYROGLUTAMYL-PEPTIDASE I-RELATED"/>
    <property type="match status" value="1"/>
</dbReference>
<dbReference type="AlphaFoldDB" id="A0A2A9PA66"/>
<organism evidence="7 8">
    <name type="scientific">Ophiocordyceps unilateralis</name>
    <name type="common">Zombie-ant fungus</name>
    <name type="synonym">Torrubia unilateralis</name>
    <dbReference type="NCBI Taxonomy" id="268505"/>
    <lineage>
        <taxon>Eukaryota</taxon>
        <taxon>Fungi</taxon>
        <taxon>Dikarya</taxon>
        <taxon>Ascomycota</taxon>
        <taxon>Pezizomycotina</taxon>
        <taxon>Sordariomycetes</taxon>
        <taxon>Hypocreomycetidae</taxon>
        <taxon>Hypocreales</taxon>
        <taxon>Ophiocordycipitaceae</taxon>
        <taxon>Ophiocordyceps</taxon>
    </lineage>
</organism>
<dbReference type="CDD" id="cd00501">
    <property type="entry name" value="Peptidase_C15"/>
    <property type="match status" value="1"/>
</dbReference>
<sequence length="249" mass="27988">MGSHNDELTVLVTGFGPFGDQQSVNPSWEIAKSLPSELPRSEHSPRVRIIIYPEPIRVSYRTVRTLVPTLWDEHRIDAAIHIGMAGPRPVYQLERRARRSEYRTPDVDGALPPDDDDDEDNDDDGHRLPAELRSELHLDDVLDRWRALSQADMDLRLSDDAGRFLCEFIYFTSLSELMRRRRRRNVVFLHVPCHATERYVTQGRDLALSLVRAVAQSLVAGGQPASKGGEARPLTSLDAVGENEVGTGS</sequence>
<evidence type="ECO:0000256" key="4">
    <source>
        <dbReference type="ARBA" id="ARBA00022801"/>
    </source>
</evidence>
<evidence type="ECO:0000256" key="6">
    <source>
        <dbReference type="SAM" id="MobiDB-lite"/>
    </source>
</evidence>
<evidence type="ECO:0000313" key="8">
    <source>
        <dbReference type="Proteomes" id="UP000037136"/>
    </source>
</evidence>
<evidence type="ECO:0000313" key="7">
    <source>
        <dbReference type="EMBL" id="PFH57750.1"/>
    </source>
</evidence>
<gene>
    <name evidence="7" type="ORF">XA68_14636</name>
</gene>
<dbReference type="GO" id="GO:0006508">
    <property type="term" value="P:proteolysis"/>
    <property type="evidence" value="ECO:0007669"/>
    <property type="project" value="UniProtKB-KW"/>
</dbReference>
<keyword evidence="8" id="KW-1185">Reference proteome</keyword>
<name>A0A2A9PA66_OPHUN</name>
<evidence type="ECO:0000256" key="2">
    <source>
        <dbReference type="ARBA" id="ARBA00022490"/>
    </source>
</evidence>
<dbReference type="GO" id="GO:0016920">
    <property type="term" value="F:pyroglutamyl-peptidase activity"/>
    <property type="evidence" value="ECO:0007669"/>
    <property type="project" value="InterPro"/>
</dbReference>
<reference evidence="7 8" key="1">
    <citation type="journal article" date="2015" name="BMC Genomics">
        <title>Gene expression during zombie ant biting behavior reflects the complexity underlying fungal parasitic behavioral manipulation.</title>
        <authorList>
            <person name="de Bekker C."/>
            <person name="Ohm R.A."/>
            <person name="Loreto R.G."/>
            <person name="Sebastian A."/>
            <person name="Albert I."/>
            <person name="Merrow M."/>
            <person name="Brachmann A."/>
            <person name="Hughes D.P."/>
        </authorList>
    </citation>
    <scope>NUCLEOTIDE SEQUENCE [LARGE SCALE GENOMIC DNA]</scope>
    <source>
        <strain evidence="7 8">SC16a</strain>
    </source>
</reference>
<evidence type="ECO:0000256" key="1">
    <source>
        <dbReference type="ARBA" id="ARBA00006641"/>
    </source>
</evidence>
<reference evidence="7 8" key="2">
    <citation type="journal article" date="2017" name="Sci. Rep.">
        <title>Ant-infecting Ophiocordyceps genomes reveal a high diversity of potential behavioral manipulation genes and a possible major role for enterotoxins.</title>
        <authorList>
            <person name="de Bekker C."/>
            <person name="Ohm R.A."/>
            <person name="Evans H.C."/>
            <person name="Brachmann A."/>
            <person name="Hughes D.P."/>
        </authorList>
    </citation>
    <scope>NUCLEOTIDE SEQUENCE [LARGE SCALE GENOMIC DNA]</scope>
    <source>
        <strain evidence="7 8">SC16a</strain>
    </source>
</reference>
<keyword evidence="4" id="KW-0378">Hydrolase</keyword>
<dbReference type="SUPFAM" id="SSF53182">
    <property type="entry name" value="Pyrrolidone carboxyl peptidase (pyroglutamate aminopeptidase)"/>
    <property type="match status" value="1"/>
</dbReference>
<dbReference type="InterPro" id="IPR016125">
    <property type="entry name" value="Peptidase_C15-like"/>
</dbReference>
<dbReference type="EMBL" id="LAZP02000370">
    <property type="protein sequence ID" value="PFH57750.1"/>
    <property type="molecule type" value="Genomic_DNA"/>
</dbReference>
<feature type="region of interest" description="Disordered" evidence="6">
    <location>
        <begin position="222"/>
        <end position="249"/>
    </location>
</feature>
<feature type="compositionally biased region" description="Acidic residues" evidence="6">
    <location>
        <begin position="113"/>
        <end position="123"/>
    </location>
</feature>
<comment type="caution">
    <text evidence="7">The sequence shown here is derived from an EMBL/GenBank/DDBJ whole genome shotgun (WGS) entry which is preliminary data.</text>
</comment>
<dbReference type="InterPro" id="IPR036440">
    <property type="entry name" value="Peptidase_C15-like_sf"/>
</dbReference>
<evidence type="ECO:0000256" key="3">
    <source>
        <dbReference type="ARBA" id="ARBA00022670"/>
    </source>
</evidence>
<evidence type="ECO:0008006" key="9">
    <source>
        <dbReference type="Google" id="ProtNLM"/>
    </source>
</evidence>
<proteinExistence type="inferred from homology"/>
<dbReference type="OrthoDB" id="407146at2759"/>
<comment type="similarity">
    <text evidence="1">Belongs to the peptidase C15 family.</text>
</comment>
<accession>A0A2A9PA66</accession>